<protein>
    <submittedName>
        <fullName evidence="8">Serine recombinase</fullName>
    </submittedName>
</protein>
<dbReference type="Pfam" id="PF00239">
    <property type="entry name" value="Resolvase"/>
    <property type="match status" value="1"/>
</dbReference>
<evidence type="ECO:0000259" key="7">
    <source>
        <dbReference type="PROSITE" id="PS51736"/>
    </source>
</evidence>
<evidence type="ECO:0000256" key="3">
    <source>
        <dbReference type="ARBA" id="ARBA00023172"/>
    </source>
</evidence>
<dbReference type="RefSeq" id="WP_153718785.1">
    <property type="nucleotide sequence ID" value="NZ_WJPP01000002.1"/>
</dbReference>
<evidence type="ECO:0000256" key="6">
    <source>
        <dbReference type="SAM" id="MobiDB-lite"/>
    </source>
</evidence>
<comment type="caution">
    <text evidence="8">The sequence shown here is derived from an EMBL/GenBank/DDBJ whole genome shotgun (WGS) entry which is preliminary data.</text>
</comment>
<name>A0A6N7QPU6_9GAMM</name>
<keyword evidence="1" id="KW-0229">DNA integration</keyword>
<dbReference type="EMBL" id="WJPP01000002">
    <property type="protein sequence ID" value="MRH77710.1"/>
    <property type="molecule type" value="Genomic_DNA"/>
</dbReference>
<feature type="region of interest" description="Disordered" evidence="6">
    <location>
        <begin position="146"/>
        <end position="165"/>
    </location>
</feature>
<dbReference type="InterPro" id="IPR050639">
    <property type="entry name" value="SSR_resolvase"/>
</dbReference>
<feature type="active site" description="O-(5'-phospho-DNA)-serine intermediate" evidence="4 5">
    <location>
        <position position="10"/>
    </location>
</feature>
<dbReference type="GO" id="GO:0003677">
    <property type="term" value="F:DNA binding"/>
    <property type="evidence" value="ECO:0007669"/>
    <property type="project" value="UniProtKB-KW"/>
</dbReference>
<dbReference type="PANTHER" id="PTHR30461">
    <property type="entry name" value="DNA-INVERTASE FROM LAMBDOID PROPHAGE"/>
    <property type="match status" value="1"/>
</dbReference>
<evidence type="ECO:0000256" key="5">
    <source>
        <dbReference type="PROSITE-ProRule" id="PRU10137"/>
    </source>
</evidence>
<dbReference type="Gene3D" id="3.40.50.1390">
    <property type="entry name" value="Resolvase, N-terminal catalytic domain"/>
    <property type="match status" value="1"/>
</dbReference>
<accession>A0A6N7QPU6</accession>
<evidence type="ECO:0000256" key="1">
    <source>
        <dbReference type="ARBA" id="ARBA00022908"/>
    </source>
</evidence>
<feature type="domain" description="Resolvase/invertase-type recombinase catalytic" evidence="7">
    <location>
        <begin position="2"/>
        <end position="158"/>
    </location>
</feature>
<dbReference type="PROSITE" id="PS51736">
    <property type="entry name" value="RECOMBINASES_3"/>
    <property type="match status" value="1"/>
</dbReference>
<dbReference type="InterPro" id="IPR006118">
    <property type="entry name" value="Recombinase_CS"/>
</dbReference>
<evidence type="ECO:0000256" key="4">
    <source>
        <dbReference type="PIRSR" id="PIRSR606118-50"/>
    </source>
</evidence>
<evidence type="ECO:0000256" key="2">
    <source>
        <dbReference type="ARBA" id="ARBA00023125"/>
    </source>
</evidence>
<dbReference type="PROSITE" id="PS00397">
    <property type="entry name" value="RECOMBINASES_1"/>
    <property type="match status" value="1"/>
</dbReference>
<dbReference type="InterPro" id="IPR036162">
    <property type="entry name" value="Resolvase-like_N_sf"/>
</dbReference>
<organism evidence="8 9">
    <name type="scientific">Spiribacter salilacus</name>
    <dbReference type="NCBI Taxonomy" id="2664894"/>
    <lineage>
        <taxon>Bacteria</taxon>
        <taxon>Pseudomonadati</taxon>
        <taxon>Pseudomonadota</taxon>
        <taxon>Gammaproteobacteria</taxon>
        <taxon>Chromatiales</taxon>
        <taxon>Ectothiorhodospiraceae</taxon>
        <taxon>Spiribacter</taxon>
    </lineage>
</organism>
<keyword evidence="9" id="KW-1185">Reference proteome</keyword>
<dbReference type="AlphaFoldDB" id="A0A6N7QPU6"/>
<proteinExistence type="predicted"/>
<sequence length="216" mass="24611">MFVRGYLRASTIDQNANRARQSLEDFCRSKDRPVAAWYVENASGATPDRRELRRLLADAQVGDILLVEGIDRLSRLPREDWDALRNEIESKGLRVVAMDLPTSHIAMNMVNGEDEFTGRMLDAINRMMLDMMAAIARKDFEDRRRRQAEGIRKAQDAGKYQGRPVNEKLHKDIRDLLGVGLSVRNIASKLGCSTSTVQKIRRTVIPMPQFEEVPNE</sequence>
<feature type="compositionally biased region" description="Basic and acidic residues" evidence="6">
    <location>
        <begin position="146"/>
        <end position="156"/>
    </location>
</feature>
<dbReference type="PANTHER" id="PTHR30461:SF25">
    <property type="entry name" value="RESOLVASE-RELATED"/>
    <property type="match status" value="1"/>
</dbReference>
<dbReference type="SUPFAM" id="SSF53041">
    <property type="entry name" value="Resolvase-like"/>
    <property type="match status" value="1"/>
</dbReference>
<reference evidence="8 9" key="1">
    <citation type="submission" date="2019-11" db="EMBL/GenBank/DDBJ databases">
        <authorList>
            <person name="Zhang X.Y."/>
        </authorList>
    </citation>
    <scope>NUCLEOTIDE SEQUENCE [LARGE SCALE GENOMIC DNA]</scope>
    <source>
        <strain evidence="8 9">C176</strain>
    </source>
</reference>
<keyword evidence="3" id="KW-0233">DNA recombination</keyword>
<dbReference type="GO" id="GO:0000150">
    <property type="term" value="F:DNA strand exchange activity"/>
    <property type="evidence" value="ECO:0007669"/>
    <property type="project" value="InterPro"/>
</dbReference>
<evidence type="ECO:0000313" key="8">
    <source>
        <dbReference type="EMBL" id="MRH77710.1"/>
    </source>
</evidence>
<dbReference type="CDD" id="cd03767">
    <property type="entry name" value="SR_Res_par"/>
    <property type="match status" value="1"/>
</dbReference>
<dbReference type="SMART" id="SM00857">
    <property type="entry name" value="Resolvase"/>
    <property type="match status" value="1"/>
</dbReference>
<gene>
    <name evidence="8" type="ORF">GH984_03240</name>
</gene>
<dbReference type="FunFam" id="3.40.50.1390:FF:000010">
    <property type="entry name" value="Recombinase resolvase family"/>
    <property type="match status" value="1"/>
</dbReference>
<keyword evidence="2" id="KW-0238">DNA-binding</keyword>
<dbReference type="InterPro" id="IPR006119">
    <property type="entry name" value="Resolv_N"/>
</dbReference>
<dbReference type="PROSITE" id="PS00398">
    <property type="entry name" value="RECOMBINASES_2"/>
    <property type="match status" value="1"/>
</dbReference>
<dbReference type="GO" id="GO:0015074">
    <property type="term" value="P:DNA integration"/>
    <property type="evidence" value="ECO:0007669"/>
    <property type="project" value="UniProtKB-KW"/>
</dbReference>
<dbReference type="Proteomes" id="UP000433788">
    <property type="component" value="Unassembled WGS sequence"/>
</dbReference>
<evidence type="ECO:0000313" key="9">
    <source>
        <dbReference type="Proteomes" id="UP000433788"/>
    </source>
</evidence>